<proteinExistence type="inferred from homology"/>
<feature type="transmembrane region" description="Helical" evidence="7">
    <location>
        <begin position="247"/>
        <end position="268"/>
    </location>
</feature>
<keyword evidence="6 7" id="KW-0472">Membrane</keyword>
<keyword evidence="9" id="KW-0762">Sugar transport</keyword>
<evidence type="ECO:0000256" key="3">
    <source>
        <dbReference type="ARBA" id="ARBA00022475"/>
    </source>
</evidence>
<evidence type="ECO:0000313" key="9">
    <source>
        <dbReference type="EMBL" id="AEV28180.1"/>
    </source>
</evidence>
<evidence type="ECO:0000256" key="6">
    <source>
        <dbReference type="ARBA" id="ARBA00023136"/>
    </source>
</evidence>
<dbReference type="PANTHER" id="PTHR43744">
    <property type="entry name" value="ABC TRANSPORTER PERMEASE PROTEIN MG189-RELATED-RELATED"/>
    <property type="match status" value="1"/>
</dbReference>
<comment type="subcellular location">
    <subcellularLocation>
        <location evidence="1 7">Cell membrane</location>
        <topology evidence="1 7">Multi-pass membrane protein</topology>
    </subcellularLocation>
</comment>
<evidence type="ECO:0000256" key="5">
    <source>
        <dbReference type="ARBA" id="ARBA00022989"/>
    </source>
</evidence>
<evidence type="ECO:0000256" key="1">
    <source>
        <dbReference type="ARBA" id="ARBA00004651"/>
    </source>
</evidence>
<dbReference type="InterPro" id="IPR035906">
    <property type="entry name" value="MetI-like_sf"/>
</dbReference>
<keyword evidence="5 7" id="KW-1133">Transmembrane helix</keyword>
<evidence type="ECO:0000259" key="8">
    <source>
        <dbReference type="PROSITE" id="PS50928"/>
    </source>
</evidence>
<feature type="transmembrane region" description="Helical" evidence="7">
    <location>
        <begin position="20"/>
        <end position="39"/>
    </location>
</feature>
<dbReference type="KEGG" id="sgp:SpiGrapes_0321"/>
<dbReference type="STRING" id="158190.SpiGrapes_0321"/>
<dbReference type="InterPro" id="IPR000515">
    <property type="entry name" value="MetI-like"/>
</dbReference>
<dbReference type="OrthoDB" id="9787837at2"/>
<feature type="transmembrane region" description="Helical" evidence="7">
    <location>
        <begin position="146"/>
        <end position="168"/>
    </location>
</feature>
<dbReference type="GO" id="GO:0055085">
    <property type="term" value="P:transmembrane transport"/>
    <property type="evidence" value="ECO:0007669"/>
    <property type="project" value="InterPro"/>
</dbReference>
<organism evidence="9 10">
    <name type="scientific">Sphaerochaeta pleomorpha (strain ATCC BAA-1885 / DSM 22778 / Grapes)</name>
    <dbReference type="NCBI Taxonomy" id="158190"/>
    <lineage>
        <taxon>Bacteria</taxon>
        <taxon>Pseudomonadati</taxon>
        <taxon>Spirochaetota</taxon>
        <taxon>Spirochaetia</taxon>
        <taxon>Spirochaetales</taxon>
        <taxon>Sphaerochaetaceae</taxon>
        <taxon>Sphaerochaeta</taxon>
    </lineage>
</organism>
<dbReference type="Gene3D" id="1.10.3720.10">
    <property type="entry name" value="MetI-like"/>
    <property type="match status" value="1"/>
</dbReference>
<comment type="similarity">
    <text evidence="7">Belongs to the binding-protein-dependent transport system permease family.</text>
</comment>
<feature type="domain" description="ABC transmembrane type-1" evidence="8">
    <location>
        <begin position="77"/>
        <end position="268"/>
    </location>
</feature>
<feature type="transmembrane region" description="Helical" evidence="7">
    <location>
        <begin position="81"/>
        <end position="100"/>
    </location>
</feature>
<dbReference type="Proteomes" id="UP000005632">
    <property type="component" value="Chromosome"/>
</dbReference>
<keyword evidence="3" id="KW-1003">Cell membrane</keyword>
<dbReference type="PANTHER" id="PTHR43744:SF12">
    <property type="entry name" value="ABC TRANSPORTER PERMEASE PROTEIN MG189-RELATED"/>
    <property type="match status" value="1"/>
</dbReference>
<name>G8QVE7_SPHPG</name>
<evidence type="ECO:0000256" key="7">
    <source>
        <dbReference type="RuleBase" id="RU363032"/>
    </source>
</evidence>
<keyword evidence="10" id="KW-1185">Reference proteome</keyword>
<sequence length="283" mass="31396">MVALQNRNQKISKGWTIFSYMFLIAFTFLTLAPIAWMTYSSFKLNGEIMLRPLGFPQNPTLENYRKAFEYGNLVNAFKNSMMYSFVSTCLTVLLSIAAGFSLTKFGYKSSKFYMGAFTLGLLITVNSVITPLFIMETNSGLYNTRLGVILPYIAFGLPMAVLIAVSYIKGIPDALIEAATLDGASYQYIFWNIILILSTPVMATIAVLNFLGNWNEFLLVFTLTSGENMRSLPVSINSFAGRLNQDYGLQFSALVVGTIPMFAFYLLAHNALVKGFGEGAIKE</sequence>
<dbReference type="eggNOG" id="COG0395">
    <property type="taxonomic scope" value="Bacteria"/>
</dbReference>
<keyword evidence="4 7" id="KW-0812">Transmembrane</keyword>
<dbReference type="Pfam" id="PF00528">
    <property type="entry name" value="BPD_transp_1"/>
    <property type="match status" value="1"/>
</dbReference>
<dbReference type="CDD" id="cd06261">
    <property type="entry name" value="TM_PBP2"/>
    <property type="match status" value="1"/>
</dbReference>
<dbReference type="RefSeq" id="WP_014269029.1">
    <property type="nucleotide sequence ID" value="NC_016633.1"/>
</dbReference>
<feature type="transmembrane region" description="Helical" evidence="7">
    <location>
        <begin position="112"/>
        <end position="134"/>
    </location>
</feature>
<dbReference type="GO" id="GO:0005886">
    <property type="term" value="C:plasma membrane"/>
    <property type="evidence" value="ECO:0007669"/>
    <property type="project" value="UniProtKB-SubCell"/>
</dbReference>
<gene>
    <name evidence="9" type="ordered locus">SpiGrapes_0321</name>
</gene>
<evidence type="ECO:0000313" key="10">
    <source>
        <dbReference type="Proteomes" id="UP000005632"/>
    </source>
</evidence>
<accession>G8QVE7</accession>
<dbReference type="AlphaFoldDB" id="G8QVE7"/>
<dbReference type="SUPFAM" id="SSF161098">
    <property type="entry name" value="MetI-like"/>
    <property type="match status" value="1"/>
</dbReference>
<evidence type="ECO:0000256" key="2">
    <source>
        <dbReference type="ARBA" id="ARBA00022448"/>
    </source>
</evidence>
<dbReference type="PROSITE" id="PS50928">
    <property type="entry name" value="ABC_TM1"/>
    <property type="match status" value="1"/>
</dbReference>
<protein>
    <submittedName>
        <fullName evidence="9">ABC-type sugar transport system, permease component</fullName>
    </submittedName>
</protein>
<reference evidence="9 10" key="1">
    <citation type="submission" date="2011-11" db="EMBL/GenBank/DDBJ databases">
        <title>Complete sequence of Spirochaeta sp. grapes.</title>
        <authorList>
            <consortium name="US DOE Joint Genome Institute"/>
            <person name="Lucas S."/>
            <person name="Han J."/>
            <person name="Lapidus A."/>
            <person name="Cheng J.-F."/>
            <person name="Goodwin L."/>
            <person name="Pitluck S."/>
            <person name="Peters L."/>
            <person name="Ovchinnikova G."/>
            <person name="Munk A.C."/>
            <person name="Detter J.C."/>
            <person name="Han C."/>
            <person name="Tapia R."/>
            <person name="Land M."/>
            <person name="Hauser L."/>
            <person name="Kyrpides N."/>
            <person name="Ivanova N."/>
            <person name="Pagani I."/>
            <person name="Ritalahtilisa K."/>
            <person name="Loeffler F."/>
            <person name="Woyke T."/>
        </authorList>
    </citation>
    <scope>NUCLEOTIDE SEQUENCE [LARGE SCALE GENOMIC DNA]</scope>
    <source>
        <strain evidence="10">ATCC BAA-1885 / DSM 22778 / Grapes</strain>
    </source>
</reference>
<feature type="transmembrane region" description="Helical" evidence="7">
    <location>
        <begin position="189"/>
        <end position="211"/>
    </location>
</feature>
<evidence type="ECO:0000256" key="4">
    <source>
        <dbReference type="ARBA" id="ARBA00022692"/>
    </source>
</evidence>
<dbReference type="HOGENOM" id="CLU_016047_1_2_12"/>
<keyword evidence="2 7" id="KW-0813">Transport</keyword>
<dbReference type="EMBL" id="CP003155">
    <property type="protein sequence ID" value="AEV28180.1"/>
    <property type="molecule type" value="Genomic_DNA"/>
</dbReference>